<evidence type="ECO:0000313" key="7">
    <source>
        <dbReference type="EMBL" id="RYS79136.1"/>
    </source>
</evidence>
<reference evidence="6 8" key="1">
    <citation type="submission" date="2015-09" db="EMBL/GenBank/DDBJ databases">
        <authorList>
            <consortium name="Pathogen Informatics"/>
        </authorList>
    </citation>
    <scope>NUCLEOTIDE SEQUENCE [LARGE SCALE GENOMIC DNA]</scope>
    <source>
        <strain evidence="6 8">2789STDY5834841</strain>
    </source>
</reference>
<dbReference type="GO" id="GO:0034599">
    <property type="term" value="P:cellular response to oxidative stress"/>
    <property type="evidence" value="ECO:0007669"/>
    <property type="project" value="InterPro"/>
</dbReference>
<dbReference type="SUPFAM" id="SSF55469">
    <property type="entry name" value="FMN-dependent nitroreductase-like"/>
    <property type="match status" value="1"/>
</dbReference>
<evidence type="ECO:0000259" key="4">
    <source>
        <dbReference type="PROSITE" id="PS51186"/>
    </source>
</evidence>
<dbReference type="InterPro" id="IPR016181">
    <property type="entry name" value="Acyl_CoA_acyltransferase"/>
</dbReference>
<evidence type="ECO:0000256" key="2">
    <source>
        <dbReference type="ARBA" id="ARBA00022490"/>
    </source>
</evidence>
<dbReference type="CDD" id="cd02140">
    <property type="entry name" value="Frm2-like"/>
    <property type="match status" value="1"/>
</dbReference>
<dbReference type="PANTHER" id="PTHR43035:SF1">
    <property type="entry name" value="FATTY ACID REPRESSION MUTANT PROTEIN 2-RELATED"/>
    <property type="match status" value="1"/>
</dbReference>
<dbReference type="PANTHER" id="PTHR43035">
    <property type="entry name" value="FATTY ACID REPRESSION MUTANT PROTEIN 2-RELATED"/>
    <property type="match status" value="1"/>
</dbReference>
<gene>
    <name evidence="7" type="ORF">EAI93_09250</name>
    <name evidence="6" type="ORF">ERS852456_01852</name>
</gene>
<dbReference type="InterPro" id="IPR000182">
    <property type="entry name" value="GNAT_dom"/>
</dbReference>
<evidence type="ECO:0000313" key="6">
    <source>
        <dbReference type="EMBL" id="CUO18620.1"/>
    </source>
</evidence>
<name>A0A174D3J9_9FIRM</name>
<dbReference type="Gene3D" id="3.40.630.30">
    <property type="match status" value="1"/>
</dbReference>
<evidence type="ECO:0000313" key="9">
    <source>
        <dbReference type="Proteomes" id="UP000292665"/>
    </source>
</evidence>
<dbReference type="Pfam" id="PF14542">
    <property type="entry name" value="Acetyltransf_CG"/>
    <property type="match status" value="1"/>
</dbReference>
<sequence length="286" mass="33012">MIKIIYEQKENRAAAYDDEKFIGESTYAKSDKVWIIDHTFVEKSYGGQGIAGRLVAKLVEEARKNDIKIIPLCSFAKREFKLKKEYLDVLLKEEAVMGIIKSLENRRTYYNIDKNLPVLEKEIEEKIKEVTELVPDAFNMKSARIVLAFGEKHDRLWDEIYNVFEGKVPREKIDSFKAGAGTVLFLYDEATVKKMQEQFSTYADNFPVWANQANGMLQLAVWSMLRELNVGASLQHYNPVIDARVKEIFDIPENFKLVAQMPFGGIVSEPDKKEKEDIDKRVTVLR</sequence>
<dbReference type="InterPro" id="IPR029479">
    <property type="entry name" value="Nitroreductase"/>
</dbReference>
<dbReference type="InterPro" id="IPR033877">
    <property type="entry name" value="Frm2/Hbn1"/>
</dbReference>
<dbReference type="Gene3D" id="3.40.109.10">
    <property type="entry name" value="NADH Oxidase"/>
    <property type="match status" value="1"/>
</dbReference>
<dbReference type="Pfam" id="PF00881">
    <property type="entry name" value="Nitroreductase"/>
    <property type="match status" value="1"/>
</dbReference>
<dbReference type="RefSeq" id="WP_009243696.1">
    <property type="nucleotide sequence ID" value="NZ_AP028249.1"/>
</dbReference>
<keyword evidence="7" id="KW-0808">Transferase</keyword>
<dbReference type="AlphaFoldDB" id="A0A174D3J9"/>
<dbReference type="FunFam" id="3.40.109.10:FF:000001">
    <property type="entry name" value="Nitroreductase family"/>
    <property type="match status" value="1"/>
</dbReference>
<evidence type="ECO:0000259" key="5">
    <source>
        <dbReference type="PROSITE" id="PS51729"/>
    </source>
</evidence>
<dbReference type="GO" id="GO:0016491">
    <property type="term" value="F:oxidoreductase activity"/>
    <property type="evidence" value="ECO:0007669"/>
    <property type="project" value="UniProtKB-KW"/>
</dbReference>
<keyword evidence="2" id="KW-0963">Cytoplasm</keyword>
<accession>A0A174D3J9</accession>
<reference evidence="7 9" key="2">
    <citation type="journal article" date="2019" name="Science, e1252229">
        <title>Invertible promoters mediate bacterial phase variation, antibiotic resistance, and host adaptation in the gut.</title>
        <authorList>
            <person name="Jiang X."/>
            <person name="Hall A.B."/>
            <person name="Arthur T.D."/>
            <person name="Plichta D.R."/>
            <person name="Covington C.T."/>
            <person name="Poyet M."/>
            <person name="Crothers J."/>
            <person name="Moses P.L."/>
            <person name="Tolonen A.C."/>
            <person name="Vlamakis H."/>
            <person name="Alm E.J."/>
            <person name="Xavier R.J."/>
        </authorList>
    </citation>
    <scope>NUCLEOTIDE SEQUENCE [LARGE SCALE GENOMIC DNA]</scope>
    <source>
        <strain evidence="7">Aa_0143</strain>
        <strain evidence="9">aa_0143</strain>
    </source>
</reference>
<organism evidence="6 8">
    <name type="scientific">[Ruminococcus] torques</name>
    <dbReference type="NCBI Taxonomy" id="33039"/>
    <lineage>
        <taxon>Bacteria</taxon>
        <taxon>Bacillati</taxon>
        <taxon>Bacillota</taxon>
        <taxon>Clostridia</taxon>
        <taxon>Lachnospirales</taxon>
        <taxon>Lachnospiraceae</taxon>
        <taxon>Mediterraneibacter</taxon>
    </lineage>
</organism>
<protein>
    <submittedName>
        <fullName evidence="7">GNAT family N-acetyltransferase</fullName>
    </submittedName>
    <submittedName>
        <fullName evidence="6">Nitroreductase family</fullName>
    </submittedName>
</protein>
<evidence type="ECO:0000256" key="3">
    <source>
        <dbReference type="ARBA" id="ARBA00023002"/>
    </source>
</evidence>
<proteinExistence type="predicted"/>
<keyword evidence="3" id="KW-0560">Oxidoreductase</keyword>
<dbReference type="PROSITE" id="PS51186">
    <property type="entry name" value="GNAT"/>
    <property type="match status" value="1"/>
</dbReference>
<feature type="domain" description="N-acetyltransferase" evidence="4">
    <location>
        <begin position="1"/>
        <end position="124"/>
    </location>
</feature>
<dbReference type="Proteomes" id="UP000095787">
    <property type="component" value="Unassembled WGS sequence"/>
</dbReference>
<dbReference type="Proteomes" id="UP000292665">
    <property type="component" value="Unassembled WGS sequence"/>
</dbReference>
<dbReference type="GO" id="GO:0005737">
    <property type="term" value="C:cytoplasm"/>
    <property type="evidence" value="ECO:0007669"/>
    <property type="project" value="UniProtKB-SubCell"/>
</dbReference>
<dbReference type="InterPro" id="IPR000415">
    <property type="entry name" value="Nitroreductase-like"/>
</dbReference>
<comment type="subcellular location">
    <subcellularLocation>
        <location evidence="1">Cytoplasm</location>
    </subcellularLocation>
</comment>
<evidence type="ECO:0000313" key="8">
    <source>
        <dbReference type="Proteomes" id="UP000095787"/>
    </source>
</evidence>
<dbReference type="EMBL" id="RCYR01000017">
    <property type="protein sequence ID" value="RYS79136.1"/>
    <property type="molecule type" value="Genomic_DNA"/>
</dbReference>
<dbReference type="InterPro" id="IPR031165">
    <property type="entry name" value="GNAT_YJDJ"/>
</dbReference>
<evidence type="ECO:0000256" key="1">
    <source>
        <dbReference type="ARBA" id="ARBA00004496"/>
    </source>
</evidence>
<dbReference type="PROSITE" id="PS51729">
    <property type="entry name" value="GNAT_YJDJ"/>
    <property type="match status" value="1"/>
</dbReference>
<feature type="domain" description="N-acetyltransferase" evidence="5">
    <location>
        <begin position="5"/>
        <end position="91"/>
    </location>
</feature>
<dbReference type="GO" id="GO:0016747">
    <property type="term" value="F:acyltransferase activity, transferring groups other than amino-acyl groups"/>
    <property type="evidence" value="ECO:0007669"/>
    <property type="project" value="InterPro"/>
</dbReference>
<dbReference type="EMBL" id="CYZO01000023">
    <property type="protein sequence ID" value="CUO18620.1"/>
    <property type="molecule type" value="Genomic_DNA"/>
</dbReference>
<dbReference type="SUPFAM" id="SSF55729">
    <property type="entry name" value="Acyl-CoA N-acyltransferases (Nat)"/>
    <property type="match status" value="1"/>
</dbReference>
<dbReference type="CDD" id="cd04301">
    <property type="entry name" value="NAT_SF"/>
    <property type="match status" value="1"/>
</dbReference>